<name>A0A4D6J042_9VIRU</name>
<dbReference type="EMBL" id="MH111087">
    <property type="protein sequence ID" value="QCC72677.1"/>
    <property type="molecule type" value="Genomic_DNA"/>
</dbReference>
<organism evidence="1">
    <name type="scientific">Cressdnaviricota sp</name>
    <dbReference type="NCBI Taxonomy" id="2748378"/>
    <lineage>
        <taxon>Viruses</taxon>
        <taxon>Monodnaviria</taxon>
        <taxon>Shotokuvirae</taxon>
        <taxon>Cressdnaviricota</taxon>
    </lineage>
</organism>
<accession>A0A4D6J042</accession>
<reference evidence="1" key="1">
    <citation type="submission" date="2018-03" db="EMBL/GenBank/DDBJ databases">
        <title>Novel CRESS-DNA viruses found in patient with diarrhea of unknown etiology.</title>
        <authorList>
            <person name="Ashworth J.L."/>
            <person name="Robertson G.S."/>
            <person name="Lu L."/>
            <person name="Perry M."/>
            <person name="Bogaardt C."/>
            <person name="Ivens A."/>
            <person name="My Phuc T."/>
            <person name="Rabaa M.A."/>
            <person name="Tri Tue N."/>
            <person name="Pham Thi Thanh T."/>
            <person name="Hong Anh P."/>
            <person name="Baker S."/>
            <person name="Woolhouse M.E.J."/>
        </authorList>
    </citation>
    <scope>NUCLEOTIDE SEQUENCE</scope>
    <source>
        <strain evidence="1">16806x66_211</strain>
    </source>
</reference>
<protein>
    <submittedName>
        <fullName evidence="1">Replication-associated protein</fullName>
    </submittedName>
</protein>
<gene>
    <name evidence="1" type="primary">Rep</name>
</gene>
<evidence type="ECO:0000313" key="1">
    <source>
        <dbReference type="EMBL" id="QCC72677.1"/>
    </source>
</evidence>
<sequence length="280" mass="33453">MKRGADWYAVAQRLPPLARDTMANVKWIDATIWIDGDEKFEGVKDEVEWRKLVGTYFERYAYGRETAPETGRRHYQFRGVLLRPADRDTLVRLAELGFRNIQPTHVRDFEYVYKDSDFYCSWESRRPEYDMVESNPRVWQVQLEELERDDRTIEFICDELGNAGKTAWGMYQEYKHRACYIPPVRRGIDVCACVISKRVSDWYIIDTPRSFEYDEDWACALEQLKNGYVYDTRHSFRDLYLPERPRVTVLCNYLPDNGKYFSKDRVLEMKITKEGYLWSV</sequence>
<proteinExistence type="predicted"/>